<sequence>LSAWRFGSPRDLGSQVSRAAGVSWAAWFS</sequence>
<gene>
    <name evidence="1" type="ORF">METZ01_LOCUS409830</name>
</gene>
<protein>
    <submittedName>
        <fullName evidence="1">Uncharacterized protein</fullName>
    </submittedName>
</protein>
<organism evidence="1">
    <name type="scientific">marine metagenome</name>
    <dbReference type="NCBI Taxonomy" id="408172"/>
    <lineage>
        <taxon>unclassified sequences</taxon>
        <taxon>metagenomes</taxon>
        <taxon>ecological metagenomes</taxon>
    </lineage>
</organism>
<name>A0A382WDJ1_9ZZZZ</name>
<feature type="non-terminal residue" evidence="1">
    <location>
        <position position="29"/>
    </location>
</feature>
<feature type="non-terminal residue" evidence="1">
    <location>
        <position position="1"/>
    </location>
</feature>
<dbReference type="AlphaFoldDB" id="A0A382WDJ1"/>
<accession>A0A382WDJ1</accession>
<dbReference type="EMBL" id="UINC01159081">
    <property type="protein sequence ID" value="SVD56976.1"/>
    <property type="molecule type" value="Genomic_DNA"/>
</dbReference>
<proteinExistence type="predicted"/>
<reference evidence="1" key="1">
    <citation type="submission" date="2018-05" db="EMBL/GenBank/DDBJ databases">
        <authorList>
            <person name="Lanie J.A."/>
            <person name="Ng W.-L."/>
            <person name="Kazmierczak K.M."/>
            <person name="Andrzejewski T.M."/>
            <person name="Davidsen T.M."/>
            <person name="Wayne K.J."/>
            <person name="Tettelin H."/>
            <person name="Glass J.I."/>
            <person name="Rusch D."/>
            <person name="Podicherti R."/>
            <person name="Tsui H.-C.T."/>
            <person name="Winkler M.E."/>
        </authorList>
    </citation>
    <scope>NUCLEOTIDE SEQUENCE</scope>
</reference>
<evidence type="ECO:0000313" key="1">
    <source>
        <dbReference type="EMBL" id="SVD56976.1"/>
    </source>
</evidence>